<dbReference type="AlphaFoldDB" id="A0A2T9Z080"/>
<feature type="region of interest" description="Disordered" evidence="1">
    <location>
        <begin position="1"/>
        <end position="22"/>
    </location>
</feature>
<evidence type="ECO:0000313" key="2">
    <source>
        <dbReference type="EMBL" id="PVU98015.1"/>
    </source>
</evidence>
<dbReference type="EMBL" id="MBFR01000004">
    <property type="protein sequence ID" value="PVU98015.1"/>
    <property type="molecule type" value="Genomic_DNA"/>
</dbReference>
<feature type="region of interest" description="Disordered" evidence="1">
    <location>
        <begin position="382"/>
        <end position="422"/>
    </location>
</feature>
<feature type="region of interest" description="Disordered" evidence="1">
    <location>
        <begin position="298"/>
        <end position="335"/>
    </location>
</feature>
<feature type="compositionally biased region" description="Polar residues" evidence="1">
    <location>
        <begin position="298"/>
        <end position="317"/>
    </location>
</feature>
<feature type="compositionally biased region" description="Low complexity" evidence="1">
    <location>
        <begin position="116"/>
        <end position="126"/>
    </location>
</feature>
<evidence type="ECO:0000256" key="1">
    <source>
        <dbReference type="SAM" id="MobiDB-lite"/>
    </source>
</evidence>
<feature type="compositionally biased region" description="Polar residues" evidence="1">
    <location>
        <begin position="382"/>
        <end position="399"/>
    </location>
</feature>
<accession>A0A2T9Z080</accession>
<protein>
    <submittedName>
        <fullName evidence="2">Uncharacterized protein</fullName>
    </submittedName>
</protein>
<feature type="compositionally biased region" description="Polar residues" evidence="1">
    <location>
        <begin position="127"/>
        <end position="147"/>
    </location>
</feature>
<evidence type="ECO:0000313" key="3">
    <source>
        <dbReference type="Proteomes" id="UP000245383"/>
    </source>
</evidence>
<dbReference type="Proteomes" id="UP000245383">
    <property type="component" value="Unassembled WGS sequence"/>
</dbReference>
<keyword evidence="3" id="KW-1185">Reference proteome</keyword>
<feature type="compositionally biased region" description="Basic and acidic residues" evidence="1">
    <location>
        <begin position="234"/>
        <end position="252"/>
    </location>
</feature>
<feature type="region of interest" description="Disordered" evidence="1">
    <location>
        <begin position="116"/>
        <end position="147"/>
    </location>
</feature>
<feature type="compositionally biased region" description="Polar residues" evidence="1">
    <location>
        <begin position="413"/>
        <end position="422"/>
    </location>
</feature>
<proteinExistence type="predicted"/>
<feature type="region of interest" description="Disordered" evidence="1">
    <location>
        <begin position="184"/>
        <end position="281"/>
    </location>
</feature>
<name>A0A2T9Z080_9FUNG</name>
<sequence length="1063" mass="119755">METKTSPLIKPELNSNSPSNKNISNIRVISESQSVTVSSISQIHHNNRYQLNNSNSSSPRVNSLSNDHLSSAFPSIKREPDSQVFANNKDNFQLINDMAENRKSRFLSKSIKHASSSPSIFENSNSKINDNVSSGTQTDSDTLESSTNYSFQKNHDFSANKIRSYKTPQLDVLAYVTINTPPISRVSKDPLYSSNQITPYKSRKSSISHYKNIKSSNPDCYQPASNTNSSLKSEYNHETESKPYDINSEKSSLHTLNNGYKHENSSDCTQSEDEESWQRRSSKAKRIAFNVANVQSPCQQASISKNNPRVELTTPNRKNLHSSKDSPFSSSTPLLNQSSNITIQNASSPFVENATSNYIKSTSNHSHILKLPSLERNRSTLESINSESSTHNSYYQSKTPLRFNHNDKRPQHNTKAPNTTFVSRSSYNYPLAAPISSFQSNYNPSPIPNSKNCSNFDESKLYSSLNNQHKTPNKKKVSKKCSNQSNGGETTETDEETVSLPPFSPIFYTSKKSFLSNRYPNNHHDYPNSERIYRKAYKNIEDPHELSQVQSPTPNLSHKIRNKRKQNTASISNNPNFSFKDHNETVYEKHFDGFTTSPHLHNLQRSDPNNTKVQITRSSRQHPSSDKFYEFDQQFNQNSNSLKKPLDYENYTCREHDSPVANKNTSRKLEKYSINSNDNRETQFHKIHSPINLNNQFLTTNSTTASSSSADLISYSKNTFEKNDGDTTETDEDITFAKPLQSRLKTTNKNTDHNGYNKNLMSLAKGAAELADENSCSLNGATPIKNESLKSLVETIPIAENQTMSVDTCKEPYLASNPHFVSDIKNSQKRPHSGSLYSHKNYKSNTFTDTNSSSTPSALDLTDIQNHSKKKLFSGNTSPLITDNKDNRILEVPPEVNKTKSLCSIPQDPKINNVLDSAQNYSANKDKLAIKSPIIAENDLKTLCGVIAESSNCNDLNLANDNSISLEIKKTNKESAYTQDKAQEKIRSTENTDNRQLGLYNDNKNLDQIENSLNNIDDSKKTCKLSNQSPQISNRKLNHQIEKSTLKTVPNEQFFESQNNPFC</sequence>
<feature type="compositionally biased region" description="Polar residues" evidence="1">
    <location>
        <begin position="207"/>
        <end position="233"/>
    </location>
</feature>
<comment type="caution">
    <text evidence="2">The sequence shown here is derived from an EMBL/GenBank/DDBJ whole genome shotgun (WGS) entry which is preliminary data.</text>
</comment>
<organism evidence="2 3">
    <name type="scientific">Smittium simulii</name>
    <dbReference type="NCBI Taxonomy" id="133385"/>
    <lineage>
        <taxon>Eukaryota</taxon>
        <taxon>Fungi</taxon>
        <taxon>Fungi incertae sedis</taxon>
        <taxon>Zoopagomycota</taxon>
        <taxon>Kickxellomycotina</taxon>
        <taxon>Harpellomycetes</taxon>
        <taxon>Harpellales</taxon>
        <taxon>Legeriomycetaceae</taxon>
        <taxon>Smittium</taxon>
    </lineage>
</organism>
<gene>
    <name evidence="2" type="ORF">BB561_000159</name>
</gene>
<feature type="region of interest" description="Disordered" evidence="1">
    <location>
        <begin position="465"/>
        <end position="498"/>
    </location>
</feature>
<reference evidence="2 3" key="1">
    <citation type="journal article" date="2018" name="MBio">
        <title>Comparative Genomics Reveals the Core Gene Toolbox for the Fungus-Insect Symbiosis.</title>
        <authorList>
            <person name="Wang Y."/>
            <person name="Stata M."/>
            <person name="Wang W."/>
            <person name="Stajich J.E."/>
            <person name="White M.M."/>
            <person name="Moncalvo J.M."/>
        </authorList>
    </citation>
    <scope>NUCLEOTIDE SEQUENCE [LARGE SCALE GENOMIC DNA]</scope>
    <source>
        <strain evidence="2 3">SWE-8-4</strain>
    </source>
</reference>
<dbReference type="OrthoDB" id="5626571at2759"/>